<sequence>MPACKLNQIRQNASQPREERDSQPRLPLAPSGTRQAKKCPLFVIIASQNDNLLPVPLILVRTP</sequence>
<feature type="region of interest" description="Disordered" evidence="1">
    <location>
        <begin position="1"/>
        <end position="33"/>
    </location>
</feature>
<evidence type="ECO:0000256" key="1">
    <source>
        <dbReference type="SAM" id="MobiDB-lite"/>
    </source>
</evidence>
<accession>A0A0C9XFI4</accession>
<name>A0A0C9XFI4_9AGAR</name>
<reference evidence="3" key="2">
    <citation type="submission" date="2015-01" db="EMBL/GenBank/DDBJ databases">
        <title>Evolutionary Origins and Diversification of the Mycorrhizal Mutualists.</title>
        <authorList>
            <consortium name="DOE Joint Genome Institute"/>
            <consortium name="Mycorrhizal Genomics Consortium"/>
            <person name="Kohler A."/>
            <person name="Kuo A."/>
            <person name="Nagy L.G."/>
            <person name="Floudas D."/>
            <person name="Copeland A."/>
            <person name="Barry K.W."/>
            <person name="Cichocki N."/>
            <person name="Veneault-Fourrey C."/>
            <person name="LaButti K."/>
            <person name="Lindquist E.A."/>
            <person name="Lipzen A."/>
            <person name="Lundell T."/>
            <person name="Morin E."/>
            <person name="Murat C."/>
            <person name="Riley R."/>
            <person name="Ohm R."/>
            <person name="Sun H."/>
            <person name="Tunlid A."/>
            <person name="Henrissat B."/>
            <person name="Grigoriev I.V."/>
            <person name="Hibbett D.S."/>
            <person name="Martin F."/>
        </authorList>
    </citation>
    <scope>NUCLEOTIDE SEQUENCE [LARGE SCALE GENOMIC DNA]</scope>
    <source>
        <strain evidence="3">LaAM-08-1</strain>
    </source>
</reference>
<dbReference type="AlphaFoldDB" id="A0A0C9XFI4"/>
<evidence type="ECO:0000313" key="3">
    <source>
        <dbReference type="Proteomes" id="UP000054477"/>
    </source>
</evidence>
<keyword evidence="3" id="KW-1185">Reference proteome</keyword>
<dbReference type="HOGENOM" id="CLU_2886160_0_0_1"/>
<reference evidence="2 3" key="1">
    <citation type="submission" date="2014-04" db="EMBL/GenBank/DDBJ databases">
        <authorList>
            <consortium name="DOE Joint Genome Institute"/>
            <person name="Kuo A."/>
            <person name="Kohler A."/>
            <person name="Nagy L.G."/>
            <person name="Floudas D."/>
            <person name="Copeland A."/>
            <person name="Barry K.W."/>
            <person name="Cichocki N."/>
            <person name="Veneault-Fourrey C."/>
            <person name="LaButti K."/>
            <person name="Lindquist E.A."/>
            <person name="Lipzen A."/>
            <person name="Lundell T."/>
            <person name="Morin E."/>
            <person name="Murat C."/>
            <person name="Sun H."/>
            <person name="Tunlid A."/>
            <person name="Henrissat B."/>
            <person name="Grigoriev I.V."/>
            <person name="Hibbett D.S."/>
            <person name="Martin F."/>
            <person name="Nordberg H.P."/>
            <person name="Cantor M.N."/>
            <person name="Hua S.X."/>
        </authorList>
    </citation>
    <scope>NUCLEOTIDE SEQUENCE [LARGE SCALE GENOMIC DNA]</scope>
    <source>
        <strain evidence="2 3">LaAM-08-1</strain>
    </source>
</reference>
<protein>
    <submittedName>
        <fullName evidence="2">Uncharacterized protein</fullName>
    </submittedName>
</protein>
<organism evidence="2 3">
    <name type="scientific">Laccaria amethystina LaAM-08-1</name>
    <dbReference type="NCBI Taxonomy" id="1095629"/>
    <lineage>
        <taxon>Eukaryota</taxon>
        <taxon>Fungi</taxon>
        <taxon>Dikarya</taxon>
        <taxon>Basidiomycota</taxon>
        <taxon>Agaricomycotina</taxon>
        <taxon>Agaricomycetes</taxon>
        <taxon>Agaricomycetidae</taxon>
        <taxon>Agaricales</taxon>
        <taxon>Agaricineae</taxon>
        <taxon>Hydnangiaceae</taxon>
        <taxon>Laccaria</taxon>
    </lineage>
</organism>
<gene>
    <name evidence="2" type="ORF">K443DRAFT_465178</name>
</gene>
<evidence type="ECO:0000313" key="2">
    <source>
        <dbReference type="EMBL" id="KIK03696.1"/>
    </source>
</evidence>
<dbReference type="EMBL" id="KN838577">
    <property type="protein sequence ID" value="KIK03696.1"/>
    <property type="molecule type" value="Genomic_DNA"/>
</dbReference>
<proteinExistence type="predicted"/>
<dbReference type="Proteomes" id="UP000054477">
    <property type="component" value="Unassembled WGS sequence"/>
</dbReference>